<dbReference type="REBASE" id="263363">
    <property type="entry name" value="Far1502ORF11140P"/>
</dbReference>
<dbReference type="PROSITE" id="PS50943">
    <property type="entry name" value="HTH_CROC1"/>
    <property type="match status" value="1"/>
</dbReference>
<dbReference type="SMART" id="SM00530">
    <property type="entry name" value="HTH_XRE"/>
    <property type="match status" value="1"/>
</dbReference>
<keyword evidence="6" id="KW-1185">Reference proteome</keyword>
<evidence type="ECO:0000259" key="4">
    <source>
        <dbReference type="PROSITE" id="PS50943"/>
    </source>
</evidence>
<evidence type="ECO:0000313" key="5">
    <source>
        <dbReference type="EMBL" id="AXG74753.1"/>
    </source>
</evidence>
<dbReference type="InterPro" id="IPR001387">
    <property type="entry name" value="Cro/C1-type_HTH"/>
</dbReference>
<name>A0A345HDU3_9FLAO</name>
<evidence type="ECO:0000256" key="1">
    <source>
        <dbReference type="ARBA" id="ARBA00023015"/>
    </source>
</evidence>
<proteinExistence type="predicted"/>
<dbReference type="PANTHER" id="PTHR46797:SF23">
    <property type="entry name" value="HTH-TYPE TRANSCRIPTIONAL REGULATOR SUTR"/>
    <property type="match status" value="1"/>
</dbReference>
<accession>A0A345HDU3</accession>
<dbReference type="RefSeq" id="WP_114678511.1">
    <property type="nucleotide sequence ID" value="NZ_CP031188.1"/>
</dbReference>
<feature type="domain" description="HTH cro/C1-type" evidence="4">
    <location>
        <begin position="15"/>
        <end position="69"/>
    </location>
</feature>
<sequence length="376" mass="43798">MNTKMSLLILIGNNIRRHRMLQGISQEELAYRSNLHRTYIGMIERAEKNITVINLEKISTALKIEITDLFIKKNLMRKIDKNIFVNDEYFIAEKTADVFKEVEFIYETKKWNGALPKFLEKQGLDLNDKEFEDLILENYQLLDPTNTVQWITESDASWSNKSSATYKVLAALNSGNWECRVCGPVPKVNPQPAARLSALKKRGYIIGSKRKICSTCNKKTMHDILIMLPNIESRFNDGNELRKPIPEILKKRIKNLLGHKEICFNVVRSDVELLIDHKFPSQRWNTPEGDNKNSMSDEEIKEKFQLLSNQTNMWKSRYCDTCVKTNIRGNFMGINWYYEGNENWEGKTPNDENGCIGCPWYDLKVWKSRLILTLND</sequence>
<dbReference type="KEGG" id="fat:DVK85_11135"/>
<dbReference type="SUPFAM" id="SSF47413">
    <property type="entry name" value="lambda repressor-like DNA-binding domains"/>
    <property type="match status" value="1"/>
</dbReference>
<evidence type="ECO:0000313" key="6">
    <source>
        <dbReference type="Proteomes" id="UP000253951"/>
    </source>
</evidence>
<evidence type="ECO:0000256" key="2">
    <source>
        <dbReference type="ARBA" id="ARBA00023125"/>
    </source>
</evidence>
<dbReference type="Gene3D" id="1.10.260.40">
    <property type="entry name" value="lambda repressor-like DNA-binding domains"/>
    <property type="match status" value="1"/>
</dbReference>
<dbReference type="EMBL" id="CP031188">
    <property type="protein sequence ID" value="AXG74753.1"/>
    <property type="molecule type" value="Genomic_DNA"/>
</dbReference>
<keyword evidence="3" id="KW-0804">Transcription</keyword>
<dbReference type="InterPro" id="IPR050807">
    <property type="entry name" value="TransReg_Diox_bact_type"/>
</dbReference>
<dbReference type="GO" id="GO:0003700">
    <property type="term" value="F:DNA-binding transcription factor activity"/>
    <property type="evidence" value="ECO:0007669"/>
    <property type="project" value="TreeGrafter"/>
</dbReference>
<dbReference type="AlphaFoldDB" id="A0A345HDU3"/>
<protein>
    <submittedName>
        <fullName evidence="5">Helix-turn-helix domain-containing protein</fullName>
    </submittedName>
</protein>
<dbReference type="Pfam" id="PF01381">
    <property type="entry name" value="HTH_3"/>
    <property type="match status" value="1"/>
</dbReference>
<keyword evidence="2" id="KW-0238">DNA-binding</keyword>
<organism evidence="5 6">
    <name type="scientific">Flavobacterium arcticum</name>
    <dbReference type="NCBI Taxonomy" id="1784713"/>
    <lineage>
        <taxon>Bacteria</taxon>
        <taxon>Pseudomonadati</taxon>
        <taxon>Bacteroidota</taxon>
        <taxon>Flavobacteriia</taxon>
        <taxon>Flavobacteriales</taxon>
        <taxon>Flavobacteriaceae</taxon>
        <taxon>Flavobacterium</taxon>
    </lineage>
</organism>
<gene>
    <name evidence="5" type="ORF">DVK85_11135</name>
</gene>
<dbReference type="Proteomes" id="UP000253951">
    <property type="component" value="Chromosome"/>
</dbReference>
<evidence type="ECO:0000256" key="3">
    <source>
        <dbReference type="ARBA" id="ARBA00023163"/>
    </source>
</evidence>
<reference evidence="5 6" key="1">
    <citation type="submission" date="2018-07" db="EMBL/GenBank/DDBJ databases">
        <title>Complete genome sequence of Flavobacterium arcticum type strain SM1502T.</title>
        <authorList>
            <person name="Li Y."/>
            <person name="Li D.-D."/>
        </authorList>
    </citation>
    <scope>NUCLEOTIDE SEQUENCE [LARGE SCALE GENOMIC DNA]</scope>
    <source>
        <strain evidence="5 6">SM1502</strain>
    </source>
</reference>
<dbReference type="PANTHER" id="PTHR46797">
    <property type="entry name" value="HTH-TYPE TRANSCRIPTIONAL REGULATOR"/>
    <property type="match status" value="1"/>
</dbReference>
<dbReference type="InterPro" id="IPR010982">
    <property type="entry name" value="Lambda_DNA-bd_dom_sf"/>
</dbReference>
<dbReference type="CDD" id="cd00093">
    <property type="entry name" value="HTH_XRE"/>
    <property type="match status" value="1"/>
</dbReference>
<dbReference type="GO" id="GO:0005829">
    <property type="term" value="C:cytosol"/>
    <property type="evidence" value="ECO:0007669"/>
    <property type="project" value="TreeGrafter"/>
</dbReference>
<keyword evidence="1" id="KW-0805">Transcription regulation</keyword>
<dbReference type="GO" id="GO:0003677">
    <property type="term" value="F:DNA binding"/>
    <property type="evidence" value="ECO:0007669"/>
    <property type="project" value="UniProtKB-KW"/>
</dbReference>